<protein>
    <submittedName>
        <fullName evidence="5">NADP-dependent oxidoreductase domain superfamily</fullName>
    </submittedName>
</protein>
<dbReference type="InterPro" id="IPR023210">
    <property type="entry name" value="NADP_OxRdtase_dom"/>
</dbReference>
<evidence type="ECO:0000256" key="2">
    <source>
        <dbReference type="ARBA" id="ARBA00022857"/>
    </source>
</evidence>
<evidence type="ECO:0000313" key="5">
    <source>
        <dbReference type="EMBL" id="USW55238.1"/>
    </source>
</evidence>
<dbReference type="PANTHER" id="PTHR43827">
    <property type="entry name" value="2,5-DIKETO-D-GLUCONIC ACID REDUCTASE"/>
    <property type="match status" value="1"/>
</dbReference>
<organism evidence="5 6">
    <name type="scientific">Septoria linicola</name>
    <dbReference type="NCBI Taxonomy" id="215465"/>
    <lineage>
        <taxon>Eukaryota</taxon>
        <taxon>Fungi</taxon>
        <taxon>Dikarya</taxon>
        <taxon>Ascomycota</taxon>
        <taxon>Pezizomycotina</taxon>
        <taxon>Dothideomycetes</taxon>
        <taxon>Dothideomycetidae</taxon>
        <taxon>Mycosphaerellales</taxon>
        <taxon>Mycosphaerellaceae</taxon>
        <taxon>Septoria</taxon>
    </lineage>
</organism>
<dbReference type="Proteomes" id="UP001056384">
    <property type="component" value="Chromosome 7"/>
</dbReference>
<gene>
    <name evidence="5" type="ORF">Slin15195_G085570</name>
</gene>
<sequence length="156" mass="17780">MHYPATFRRGHASFPRGDASGDMLMGETTQSESHWCVELQQDIQVIQFSPFANQNTFYKHGQNVPKLLQDPILHEIGKECQKSAAQVALAWGISKGRCVIPKSVVPWEQEQNLQSDFELDVEDVARIDAIDKKLRFNLKGLNYGWKLYSDLESVDQ</sequence>
<feature type="domain" description="NADP-dependent oxidoreductase" evidence="4">
    <location>
        <begin position="41"/>
        <end position="131"/>
    </location>
</feature>
<keyword evidence="2" id="KW-0521">NADP</keyword>
<comment type="similarity">
    <text evidence="1">Belongs to the aldo/keto reductase family.</text>
</comment>
<accession>A0A9Q9AXX4</accession>
<evidence type="ECO:0000256" key="1">
    <source>
        <dbReference type="ARBA" id="ARBA00007905"/>
    </source>
</evidence>
<dbReference type="InterPro" id="IPR020471">
    <property type="entry name" value="AKR"/>
</dbReference>
<dbReference type="InterPro" id="IPR036812">
    <property type="entry name" value="NAD(P)_OxRdtase_dom_sf"/>
</dbReference>
<dbReference type="AlphaFoldDB" id="A0A9Q9AXX4"/>
<dbReference type="Gene3D" id="3.20.20.100">
    <property type="entry name" value="NADP-dependent oxidoreductase domain"/>
    <property type="match status" value="1"/>
</dbReference>
<name>A0A9Q9AXX4_9PEZI</name>
<keyword evidence="6" id="KW-1185">Reference proteome</keyword>
<dbReference type="EMBL" id="CP099424">
    <property type="protein sequence ID" value="USW55238.1"/>
    <property type="molecule type" value="Genomic_DNA"/>
</dbReference>
<keyword evidence="3" id="KW-0560">Oxidoreductase</keyword>
<evidence type="ECO:0000313" key="6">
    <source>
        <dbReference type="Proteomes" id="UP001056384"/>
    </source>
</evidence>
<evidence type="ECO:0000259" key="4">
    <source>
        <dbReference type="Pfam" id="PF00248"/>
    </source>
</evidence>
<reference evidence="5" key="1">
    <citation type="submission" date="2022-06" db="EMBL/GenBank/DDBJ databases">
        <title>Complete genome sequences of two strains of the flax pathogen Septoria linicola.</title>
        <authorList>
            <person name="Lapalu N."/>
            <person name="Simon A."/>
            <person name="Demenou B."/>
            <person name="Paumier D."/>
            <person name="Guillot M.-P."/>
            <person name="Gout L."/>
            <person name="Valade R."/>
        </authorList>
    </citation>
    <scope>NUCLEOTIDE SEQUENCE</scope>
    <source>
        <strain evidence="5">SE15195</strain>
    </source>
</reference>
<dbReference type="Pfam" id="PF00248">
    <property type="entry name" value="Aldo_ket_red"/>
    <property type="match status" value="1"/>
</dbReference>
<dbReference type="SUPFAM" id="SSF51430">
    <property type="entry name" value="NAD(P)-linked oxidoreductase"/>
    <property type="match status" value="1"/>
</dbReference>
<dbReference type="GO" id="GO:0016616">
    <property type="term" value="F:oxidoreductase activity, acting on the CH-OH group of donors, NAD or NADP as acceptor"/>
    <property type="evidence" value="ECO:0007669"/>
    <property type="project" value="UniProtKB-ARBA"/>
</dbReference>
<dbReference type="PANTHER" id="PTHR43827:SF3">
    <property type="entry name" value="NADP-DEPENDENT OXIDOREDUCTASE DOMAIN-CONTAINING PROTEIN"/>
    <property type="match status" value="1"/>
</dbReference>
<proteinExistence type="inferred from homology"/>
<evidence type="ECO:0000256" key="3">
    <source>
        <dbReference type="ARBA" id="ARBA00023002"/>
    </source>
</evidence>